<gene>
    <name evidence="2" type="primary">LSB5_1</name>
    <name evidence="2" type="ORF">PGT21_000623</name>
</gene>
<feature type="compositionally biased region" description="Polar residues" evidence="1">
    <location>
        <begin position="49"/>
        <end position="59"/>
    </location>
</feature>
<protein>
    <submittedName>
        <fullName evidence="2">Putative actin patch assembly and actin polymerization protein</fullName>
    </submittedName>
</protein>
<accession>A0A5B0MY57</accession>
<proteinExistence type="predicted"/>
<feature type="region of interest" description="Disordered" evidence="1">
    <location>
        <begin position="45"/>
        <end position="71"/>
    </location>
</feature>
<dbReference type="AlphaFoldDB" id="A0A5B0MY57"/>
<evidence type="ECO:0000313" key="3">
    <source>
        <dbReference type="Proteomes" id="UP000324748"/>
    </source>
</evidence>
<dbReference type="EMBL" id="VSWC01000128">
    <property type="protein sequence ID" value="KAA1081737.1"/>
    <property type="molecule type" value="Genomic_DNA"/>
</dbReference>
<comment type="caution">
    <text evidence="2">The sequence shown here is derived from an EMBL/GenBank/DDBJ whole genome shotgun (WGS) entry which is preliminary data.</text>
</comment>
<dbReference type="Proteomes" id="UP000324748">
    <property type="component" value="Unassembled WGS sequence"/>
</dbReference>
<name>A0A5B0MY57_PUCGR</name>
<keyword evidence="3" id="KW-1185">Reference proteome</keyword>
<sequence>MDGRDNLPAPLVPNSVGGTREAQPNYDPARSQTIRTLTTRHLRYLAPTSAETPPSLSSDLDQKEPLDPFADPFADTSAKVRICILQSVGTHFGHDQQQIIRYNVPGALLEE</sequence>
<evidence type="ECO:0000256" key="1">
    <source>
        <dbReference type="SAM" id="MobiDB-lite"/>
    </source>
</evidence>
<reference evidence="2 3" key="1">
    <citation type="submission" date="2019-05" db="EMBL/GenBank/DDBJ databases">
        <title>Emergence of the Ug99 lineage of the wheat stem rust pathogen through somatic hybridization.</title>
        <authorList>
            <person name="Li F."/>
            <person name="Upadhyaya N.M."/>
            <person name="Sperschneider J."/>
            <person name="Matny O."/>
            <person name="Nguyen-Phuc H."/>
            <person name="Mago R."/>
            <person name="Raley C."/>
            <person name="Miller M.E."/>
            <person name="Silverstein K.A.T."/>
            <person name="Henningsen E."/>
            <person name="Hirsch C.D."/>
            <person name="Visser B."/>
            <person name="Pretorius Z.A."/>
            <person name="Steffenson B.J."/>
            <person name="Schwessinger B."/>
            <person name="Dodds P.N."/>
            <person name="Figueroa M."/>
        </authorList>
    </citation>
    <scope>NUCLEOTIDE SEQUENCE [LARGE SCALE GENOMIC DNA]</scope>
    <source>
        <strain evidence="2">21-0</strain>
    </source>
</reference>
<feature type="region of interest" description="Disordered" evidence="1">
    <location>
        <begin position="1"/>
        <end position="30"/>
    </location>
</feature>
<evidence type="ECO:0000313" key="2">
    <source>
        <dbReference type="EMBL" id="KAA1081737.1"/>
    </source>
</evidence>
<organism evidence="2 3">
    <name type="scientific">Puccinia graminis f. sp. tritici</name>
    <dbReference type="NCBI Taxonomy" id="56615"/>
    <lineage>
        <taxon>Eukaryota</taxon>
        <taxon>Fungi</taxon>
        <taxon>Dikarya</taxon>
        <taxon>Basidiomycota</taxon>
        <taxon>Pucciniomycotina</taxon>
        <taxon>Pucciniomycetes</taxon>
        <taxon>Pucciniales</taxon>
        <taxon>Pucciniaceae</taxon>
        <taxon>Puccinia</taxon>
    </lineage>
</organism>